<accession>A0AC61RZX9</accession>
<keyword evidence="2" id="KW-1185">Reference proteome</keyword>
<dbReference type="EMBL" id="SRYA01000007">
    <property type="protein sequence ID" value="TGY97486.1"/>
    <property type="molecule type" value="Genomic_DNA"/>
</dbReference>
<evidence type="ECO:0000313" key="2">
    <source>
        <dbReference type="Proteomes" id="UP000304953"/>
    </source>
</evidence>
<reference evidence="1" key="1">
    <citation type="submission" date="2019-04" db="EMBL/GenBank/DDBJ databases">
        <title>Microbes associate with the intestines of laboratory mice.</title>
        <authorList>
            <person name="Navarre W."/>
            <person name="Wong E."/>
            <person name="Huang K."/>
            <person name="Tropini C."/>
            <person name="Ng K."/>
            <person name="Yu B."/>
        </authorList>
    </citation>
    <scope>NUCLEOTIDE SEQUENCE</scope>
    <source>
        <strain evidence="1">NM01_1-7b</strain>
    </source>
</reference>
<comment type="caution">
    <text evidence="1">The sequence shown here is derived from an EMBL/GenBank/DDBJ whole genome shotgun (WGS) entry which is preliminary data.</text>
</comment>
<evidence type="ECO:0000313" key="1">
    <source>
        <dbReference type="EMBL" id="TGY97486.1"/>
    </source>
</evidence>
<sequence length="302" mass="34116">MEQSISIDKPIYECQPLCINAFGHSVTAPLHKCGPAVRSYYLIHFILEGKGEFFVNNTNYKLSAGQGFLIEPDYQTVYMSDSQQPWTYIWVGFSGSSAASVISALGLSQEQPIFSSTESEKLKQYIMDMIQHNHSHAEDTFYTLGILFLFLSVIASSNRDILPQTEGNTYVNQAIAYIQNHISDPLQVQDIAGYVGLNRSYLNTLFRQFTGLSPLKYIQRFRLTKAKHMLESSKLSVSAIAYSCGYQRPESLIKIFSQTYGISPAAYRKAVLSKIHFIQEHEGDPLPETVDSLNKNFYKIQV</sequence>
<proteinExistence type="predicted"/>
<protein>
    <submittedName>
        <fullName evidence="1">AraC family transcriptional regulator</fullName>
    </submittedName>
</protein>
<dbReference type="Proteomes" id="UP000304953">
    <property type="component" value="Unassembled WGS sequence"/>
</dbReference>
<gene>
    <name evidence="1" type="ORF">E5329_04925</name>
</gene>
<name>A0AC61RZX9_9FIRM</name>
<organism evidence="1 2">
    <name type="scientific">Petralouisia muris</name>
    <dbReference type="NCBI Taxonomy" id="3032872"/>
    <lineage>
        <taxon>Bacteria</taxon>
        <taxon>Bacillati</taxon>
        <taxon>Bacillota</taxon>
        <taxon>Clostridia</taxon>
        <taxon>Lachnospirales</taxon>
        <taxon>Lachnospiraceae</taxon>
        <taxon>Petralouisia</taxon>
    </lineage>
</organism>